<dbReference type="RefSeq" id="WP_171268392.1">
    <property type="nucleotide sequence ID" value="NZ_CP039543.1"/>
</dbReference>
<organism evidence="2 3">
    <name type="scientific">Oceanidesulfovibrio marinus</name>
    <dbReference type="NCBI Taxonomy" id="370038"/>
    <lineage>
        <taxon>Bacteria</taxon>
        <taxon>Pseudomonadati</taxon>
        <taxon>Thermodesulfobacteriota</taxon>
        <taxon>Desulfovibrionia</taxon>
        <taxon>Desulfovibrionales</taxon>
        <taxon>Desulfovibrionaceae</taxon>
        <taxon>Oceanidesulfovibrio</taxon>
    </lineage>
</organism>
<dbReference type="InterPro" id="IPR041698">
    <property type="entry name" value="Methyltransf_25"/>
</dbReference>
<keyword evidence="3" id="KW-1185">Reference proteome</keyword>
<gene>
    <name evidence="2" type="ORF">E8L03_20650</name>
</gene>
<reference evidence="2 3" key="1">
    <citation type="submission" date="2019-04" db="EMBL/GenBank/DDBJ databases">
        <title>Isolation and culture of sulfate reducing bacteria from the cold seep of the South China Sea.</title>
        <authorList>
            <person name="Sun C."/>
            <person name="Liu R."/>
        </authorList>
    </citation>
    <scope>NUCLEOTIDE SEQUENCE [LARGE SCALE GENOMIC DNA]</scope>
    <source>
        <strain evidence="2 3">CS1</strain>
    </source>
</reference>
<evidence type="ECO:0000313" key="2">
    <source>
        <dbReference type="EMBL" id="QJT11172.1"/>
    </source>
</evidence>
<dbReference type="CDD" id="cd02440">
    <property type="entry name" value="AdoMet_MTases"/>
    <property type="match status" value="1"/>
</dbReference>
<dbReference type="Pfam" id="PF13649">
    <property type="entry name" value="Methyltransf_25"/>
    <property type="match status" value="1"/>
</dbReference>
<feature type="domain" description="Methyltransferase" evidence="1">
    <location>
        <begin position="84"/>
        <end position="179"/>
    </location>
</feature>
<dbReference type="SUPFAM" id="SSF53335">
    <property type="entry name" value="S-adenosyl-L-methionine-dependent methyltransferases"/>
    <property type="match status" value="1"/>
</dbReference>
<accession>A0ABX6NN94</accession>
<proteinExistence type="predicted"/>
<dbReference type="EMBL" id="CP039543">
    <property type="protein sequence ID" value="QJT11172.1"/>
    <property type="molecule type" value="Genomic_DNA"/>
</dbReference>
<protein>
    <submittedName>
        <fullName evidence="2">Class I SAM-dependent methyltransferase</fullName>
    </submittedName>
</protein>
<keyword evidence="2" id="KW-0489">Methyltransferase</keyword>
<keyword evidence="2" id="KW-0808">Transferase</keyword>
<evidence type="ECO:0000313" key="3">
    <source>
        <dbReference type="Proteomes" id="UP000503251"/>
    </source>
</evidence>
<dbReference type="InterPro" id="IPR029063">
    <property type="entry name" value="SAM-dependent_MTases_sf"/>
</dbReference>
<sequence>MTSCKDFDALLKPGVTLGEAEPGILTALDPDNAANSYDAQGALAFYDSVACNPLFNRLVWGYRVSGLHAFCSELLASDTDGWFLDAGCGSLAFTARAYQESDRPVVLADQSLTLLRKAKERLERGSTGNSNIVFLQADVMDLPFRDSSFSTVMSMNMLHVLPKAETMIDEVMCVAVPGGSIGFTTLHRAGRWSDGYMRMWEKRKELVCRDESQLQAMFAQHGLNATIRTHGNMAFINVA</sequence>
<dbReference type="GO" id="GO:0008168">
    <property type="term" value="F:methyltransferase activity"/>
    <property type="evidence" value="ECO:0007669"/>
    <property type="project" value="UniProtKB-KW"/>
</dbReference>
<dbReference type="Gene3D" id="3.40.50.150">
    <property type="entry name" value="Vaccinia Virus protein VP39"/>
    <property type="match status" value="1"/>
</dbReference>
<evidence type="ECO:0000259" key="1">
    <source>
        <dbReference type="Pfam" id="PF13649"/>
    </source>
</evidence>
<name>A0ABX6NN94_9BACT</name>
<dbReference type="PANTHER" id="PTHR43591">
    <property type="entry name" value="METHYLTRANSFERASE"/>
    <property type="match status" value="1"/>
</dbReference>
<dbReference type="Proteomes" id="UP000503251">
    <property type="component" value="Chromosome"/>
</dbReference>
<dbReference type="GO" id="GO:0032259">
    <property type="term" value="P:methylation"/>
    <property type="evidence" value="ECO:0007669"/>
    <property type="project" value="UniProtKB-KW"/>
</dbReference>